<feature type="domain" description="POTRA" evidence="3">
    <location>
        <begin position="75"/>
        <end position="150"/>
    </location>
</feature>
<protein>
    <recommendedName>
        <fullName evidence="3">POTRA domain-containing protein</fullName>
    </recommendedName>
</protein>
<accession>A0A060QM85</accession>
<dbReference type="InterPro" id="IPR010827">
    <property type="entry name" value="BamA/TamA_POTRA"/>
</dbReference>
<feature type="domain" description="POTRA" evidence="3">
    <location>
        <begin position="161"/>
        <end position="238"/>
    </location>
</feature>
<evidence type="ECO:0000313" key="4">
    <source>
        <dbReference type="EMBL" id="CDG41087.1"/>
    </source>
</evidence>
<gene>
    <name evidence="4" type="ORF">ASAP_3042</name>
</gene>
<reference evidence="4 5" key="2">
    <citation type="journal article" date="2014" name="PLoS ONE">
        <title>Evolution of mitochondria reconstructed from the energy metabolism of living bacteria.</title>
        <authorList>
            <person name="Degli Esposti M."/>
            <person name="Chouaia B."/>
            <person name="Comandatore F."/>
            <person name="Crotti E."/>
            <person name="Sassera D."/>
            <person name="Lievens P.M."/>
            <person name="Daffonchio D."/>
            <person name="Bandi C."/>
        </authorList>
    </citation>
    <scope>NUCLEOTIDE SEQUENCE [LARGE SCALE GENOMIC DNA]</scope>
    <source>
        <strain evidence="4 5">SF2.1</strain>
    </source>
</reference>
<dbReference type="Pfam" id="PF07244">
    <property type="entry name" value="POTRA"/>
    <property type="match status" value="2"/>
</dbReference>
<organism evidence="4 5">
    <name type="scientific">Asaia bogorensis</name>
    <dbReference type="NCBI Taxonomy" id="91915"/>
    <lineage>
        <taxon>Bacteria</taxon>
        <taxon>Pseudomonadati</taxon>
        <taxon>Pseudomonadota</taxon>
        <taxon>Alphaproteobacteria</taxon>
        <taxon>Acetobacterales</taxon>
        <taxon>Acetobacteraceae</taxon>
        <taxon>Asaia</taxon>
    </lineage>
</organism>
<dbReference type="InterPro" id="IPR034746">
    <property type="entry name" value="POTRA"/>
</dbReference>
<dbReference type="Proteomes" id="UP000027583">
    <property type="component" value="Unassembled WGS sequence"/>
</dbReference>
<dbReference type="RefSeq" id="WP_023980002.1">
    <property type="nucleotide sequence ID" value="NZ_CBLX010000027.1"/>
</dbReference>
<evidence type="ECO:0000259" key="3">
    <source>
        <dbReference type="PROSITE" id="PS51779"/>
    </source>
</evidence>
<dbReference type="AlphaFoldDB" id="A0A060QM85"/>
<reference evidence="4 5" key="1">
    <citation type="journal article" date="2014" name="Genome Biol. Evol.">
        <title>Acetic acid bacteria genomes reveal functional traits for adaptation to life in insect guts.</title>
        <authorList>
            <person name="Chouaia B."/>
            <person name="Gaiarsa S."/>
            <person name="Crotti E."/>
            <person name="Comandatore F."/>
            <person name="Degli Esposti M."/>
            <person name="Ricci I."/>
            <person name="Alma A."/>
            <person name="Favia G."/>
            <person name="Bandi C."/>
            <person name="Daffonchio D."/>
        </authorList>
    </citation>
    <scope>NUCLEOTIDE SEQUENCE [LARGE SCALE GENOMIC DNA]</scope>
    <source>
        <strain evidence="4 5">SF2.1</strain>
    </source>
</reference>
<dbReference type="PROSITE" id="PS51779">
    <property type="entry name" value="POTRA"/>
    <property type="match status" value="2"/>
</dbReference>
<sequence length="238" mass="25319">MAPHARVLPIASHDAYDPAVQNDPVQKDDNMKPNSRLALAGLALMAGTAALPCLPVTGLVSPALAASAPAADAPLTLKILKVEGNKAVSTDEIMAALPYHVGDTVTRDQLDAGVQKVADLYKAKNMGAKFSEKERFVKNTVQFYLVIEEQAPQAAAAPAPFVLDKVEFVGNKKVPTAELEAVTKLRPGATVTAEAATADTQAIQKVYQKHDLGVQIQPVATQPNHDNHVVLTYQITEK</sequence>
<dbReference type="GO" id="GO:0019867">
    <property type="term" value="C:outer membrane"/>
    <property type="evidence" value="ECO:0007669"/>
    <property type="project" value="InterPro"/>
</dbReference>
<evidence type="ECO:0000256" key="1">
    <source>
        <dbReference type="ARBA" id="ARBA00004370"/>
    </source>
</evidence>
<dbReference type="EMBL" id="CBLX010000027">
    <property type="protein sequence ID" value="CDG41087.1"/>
    <property type="molecule type" value="Genomic_DNA"/>
</dbReference>
<evidence type="ECO:0000256" key="2">
    <source>
        <dbReference type="ARBA" id="ARBA00023136"/>
    </source>
</evidence>
<dbReference type="eggNOG" id="COG4775">
    <property type="taxonomic scope" value="Bacteria"/>
</dbReference>
<keyword evidence="2" id="KW-0472">Membrane</keyword>
<name>A0A060QM85_9PROT</name>
<comment type="subcellular location">
    <subcellularLocation>
        <location evidence="1">Membrane</location>
    </subcellularLocation>
</comment>
<proteinExistence type="predicted"/>
<evidence type="ECO:0000313" key="5">
    <source>
        <dbReference type="Proteomes" id="UP000027583"/>
    </source>
</evidence>
<comment type="caution">
    <text evidence="4">The sequence shown here is derived from an EMBL/GenBank/DDBJ whole genome shotgun (WGS) entry which is preliminary data.</text>
</comment>
<dbReference type="Gene3D" id="3.10.20.310">
    <property type="entry name" value="membrane protein fhac"/>
    <property type="match status" value="2"/>
</dbReference>